<sequence length="399" mass="41743">MAAWRAARTASGPVGGLVRQGIALTAPLALLCAILAIQLASTHWTILELTVLAPLLAATLSGPVLTGAYVMLAILGSTLVGSVDGLFTVQDGGLPAQMVRLTGILLGGVMAVLVSRYNTRRETKLQNVTRVAEVAQRAVLPLAPTVSGDLRLAVRYESAATDAMVGGDLYEVVDSPWGTRLLVGDVRGKGLDAVRIASHVLGCFRLVAKHRAGLVSVLADLDEEVADVSGLDDFVTAIAVQIRDGRLDMVNAGHPDPLLVRAGTARALSPHGRSSPLGLLAGDIDITSFTLQAGDRVLLYTDGIAEARHSESRAFFPLASAVTETLSQDRPLGDCLDDLVRRVQRWTRSALGDDVALLAVELPAPAPRHRPAPAARSDPIAAGGSGPDPAPRPADHTRT</sequence>
<keyword evidence="6" id="KW-1185">Reference proteome</keyword>
<dbReference type="PANTHER" id="PTHR43156:SF2">
    <property type="entry name" value="STAGE II SPORULATION PROTEIN E"/>
    <property type="match status" value="1"/>
</dbReference>
<feature type="transmembrane region" description="Helical" evidence="3">
    <location>
        <begin position="52"/>
        <end position="74"/>
    </location>
</feature>
<dbReference type="AlphaFoldDB" id="A0A1S1QQN2"/>
<dbReference type="EMBL" id="MBLM01000119">
    <property type="protein sequence ID" value="OHV35886.1"/>
    <property type="molecule type" value="Genomic_DNA"/>
</dbReference>
<proteinExistence type="predicted"/>
<comment type="caution">
    <text evidence="5">The sequence shown here is derived from an EMBL/GenBank/DDBJ whole genome shotgun (WGS) entry which is preliminary data.</text>
</comment>
<protein>
    <submittedName>
        <fullName evidence="5">Serine/threonine protein phosphatase</fullName>
    </submittedName>
</protein>
<dbReference type="SUPFAM" id="SSF81606">
    <property type="entry name" value="PP2C-like"/>
    <property type="match status" value="1"/>
</dbReference>
<evidence type="ECO:0000313" key="5">
    <source>
        <dbReference type="EMBL" id="OHV35886.1"/>
    </source>
</evidence>
<organism evidence="5 6">
    <name type="scientific">Parafrankia colletiae</name>
    <dbReference type="NCBI Taxonomy" id="573497"/>
    <lineage>
        <taxon>Bacteria</taxon>
        <taxon>Bacillati</taxon>
        <taxon>Actinomycetota</taxon>
        <taxon>Actinomycetes</taxon>
        <taxon>Frankiales</taxon>
        <taxon>Frankiaceae</taxon>
        <taxon>Parafrankia</taxon>
    </lineage>
</organism>
<accession>A0A1S1QQN2</accession>
<dbReference type="GO" id="GO:0016791">
    <property type="term" value="F:phosphatase activity"/>
    <property type="evidence" value="ECO:0007669"/>
    <property type="project" value="TreeGrafter"/>
</dbReference>
<dbReference type="InterPro" id="IPR001932">
    <property type="entry name" value="PPM-type_phosphatase-like_dom"/>
</dbReference>
<feature type="region of interest" description="Disordered" evidence="2">
    <location>
        <begin position="364"/>
        <end position="399"/>
    </location>
</feature>
<dbReference type="OrthoDB" id="311904at2"/>
<name>A0A1S1QQN2_9ACTN</name>
<dbReference type="InterPro" id="IPR036457">
    <property type="entry name" value="PPM-type-like_dom_sf"/>
</dbReference>
<gene>
    <name evidence="5" type="ORF">CC117_04450</name>
</gene>
<dbReference type="Gene3D" id="3.60.40.10">
    <property type="entry name" value="PPM-type phosphatase domain"/>
    <property type="match status" value="1"/>
</dbReference>
<reference evidence="6" key="1">
    <citation type="submission" date="2016-07" db="EMBL/GenBank/DDBJ databases">
        <title>Sequence Frankia sp. strain CcI1.17.</title>
        <authorList>
            <person name="Ghodhbane-Gtari F."/>
            <person name="Swanson E."/>
            <person name="Gueddou A."/>
            <person name="Morris K."/>
            <person name="Hezbri K."/>
            <person name="Ktari A."/>
            <person name="Nouioui I."/>
            <person name="Abebe-Akele F."/>
            <person name="Simpson S."/>
            <person name="Thomas K."/>
            <person name="Gtari M."/>
            <person name="Tisa L.S."/>
            <person name="Hurst S."/>
        </authorList>
    </citation>
    <scope>NUCLEOTIDE SEQUENCE [LARGE SCALE GENOMIC DNA]</scope>
    <source>
        <strain evidence="6">Cc1.17</strain>
    </source>
</reference>
<dbReference type="PANTHER" id="PTHR43156">
    <property type="entry name" value="STAGE II SPORULATION PROTEIN E-RELATED"/>
    <property type="match status" value="1"/>
</dbReference>
<keyword evidence="3" id="KW-1133">Transmembrane helix</keyword>
<dbReference type="SMART" id="SM00331">
    <property type="entry name" value="PP2C_SIG"/>
    <property type="match status" value="1"/>
</dbReference>
<keyword evidence="3" id="KW-0472">Membrane</keyword>
<evidence type="ECO:0000259" key="4">
    <source>
        <dbReference type="SMART" id="SM00331"/>
    </source>
</evidence>
<evidence type="ECO:0000256" key="3">
    <source>
        <dbReference type="SAM" id="Phobius"/>
    </source>
</evidence>
<dbReference type="InterPro" id="IPR052016">
    <property type="entry name" value="Bact_Sigma-Reg"/>
</dbReference>
<feature type="transmembrane region" description="Helical" evidence="3">
    <location>
        <begin position="20"/>
        <end position="40"/>
    </location>
</feature>
<evidence type="ECO:0000313" key="6">
    <source>
        <dbReference type="Proteomes" id="UP000179627"/>
    </source>
</evidence>
<dbReference type="Pfam" id="PF07228">
    <property type="entry name" value="SpoIIE"/>
    <property type="match status" value="1"/>
</dbReference>
<keyword evidence="3" id="KW-0812">Transmembrane</keyword>
<dbReference type="Proteomes" id="UP000179627">
    <property type="component" value="Unassembled WGS sequence"/>
</dbReference>
<evidence type="ECO:0000256" key="2">
    <source>
        <dbReference type="SAM" id="MobiDB-lite"/>
    </source>
</evidence>
<feature type="transmembrane region" description="Helical" evidence="3">
    <location>
        <begin position="94"/>
        <end position="114"/>
    </location>
</feature>
<feature type="domain" description="PPM-type phosphatase" evidence="4">
    <location>
        <begin position="151"/>
        <end position="362"/>
    </location>
</feature>
<evidence type="ECO:0000256" key="1">
    <source>
        <dbReference type="ARBA" id="ARBA00022801"/>
    </source>
</evidence>
<keyword evidence="1" id="KW-0378">Hydrolase</keyword>